<evidence type="ECO:0000256" key="4">
    <source>
        <dbReference type="ARBA" id="ARBA00022525"/>
    </source>
</evidence>
<feature type="signal peptide" evidence="7">
    <location>
        <begin position="1"/>
        <end position="17"/>
    </location>
</feature>
<comment type="subcellular location">
    <subcellularLocation>
        <location evidence="1">Secreted</location>
    </subcellularLocation>
</comment>
<reference evidence="8" key="1">
    <citation type="submission" date="2023-09" db="UniProtKB">
        <authorList>
            <consortium name="Ensembl"/>
        </authorList>
    </citation>
    <scope>IDENTIFICATION</scope>
</reference>
<dbReference type="InterPro" id="IPR043081">
    <property type="entry name" value="ApoC-1_sf"/>
</dbReference>
<dbReference type="Gene3D" id="4.10.260.30">
    <property type="entry name" value="Apolipoprotein C-I"/>
    <property type="match status" value="1"/>
</dbReference>
<comment type="similarity">
    <text evidence="2">Belongs to the apolipoprotein C1 family.</text>
</comment>
<dbReference type="PANTHER" id="PTHR16565">
    <property type="entry name" value="APOLIPOPROTEIN C-I"/>
    <property type="match status" value="1"/>
</dbReference>
<organism evidence="8">
    <name type="scientific">Castor canadensis</name>
    <name type="common">American beaver</name>
    <dbReference type="NCBI Taxonomy" id="51338"/>
    <lineage>
        <taxon>Eukaryota</taxon>
        <taxon>Metazoa</taxon>
        <taxon>Chordata</taxon>
        <taxon>Craniata</taxon>
        <taxon>Vertebrata</taxon>
        <taxon>Euteleostomi</taxon>
        <taxon>Mammalia</taxon>
        <taxon>Eutheria</taxon>
        <taxon>Euarchontoglires</taxon>
        <taxon>Glires</taxon>
        <taxon>Rodentia</taxon>
        <taxon>Castorimorpha</taxon>
        <taxon>Castoridae</taxon>
        <taxon>Castor</taxon>
    </lineage>
</organism>
<evidence type="ECO:0008006" key="9">
    <source>
        <dbReference type="Google" id="ProtNLM"/>
    </source>
</evidence>
<dbReference type="GO" id="GO:0006641">
    <property type="term" value="P:triglyceride metabolic process"/>
    <property type="evidence" value="ECO:0007669"/>
    <property type="project" value="TreeGrafter"/>
</dbReference>
<evidence type="ECO:0000256" key="3">
    <source>
        <dbReference type="ARBA" id="ARBA00022448"/>
    </source>
</evidence>
<dbReference type="InterPro" id="IPR006781">
    <property type="entry name" value="ApoC-I"/>
</dbReference>
<protein>
    <recommendedName>
        <fullName evidence="9">Apolipoprotein C-I</fullName>
    </recommendedName>
</protein>
<dbReference type="GO" id="GO:0034447">
    <property type="term" value="P:very-low-density lipoprotein particle clearance"/>
    <property type="evidence" value="ECO:0007669"/>
    <property type="project" value="TreeGrafter"/>
</dbReference>
<keyword evidence="4" id="KW-0964">Secreted</keyword>
<evidence type="ECO:0000313" key="8">
    <source>
        <dbReference type="Ensembl" id="ENSCCNP00000009766.1"/>
    </source>
</evidence>
<dbReference type="Ensembl" id="ENSCCNT00000012854.1">
    <property type="protein sequence ID" value="ENSCCNP00000009766.1"/>
    <property type="gene ID" value="ENSCCNG00000010293.1"/>
</dbReference>
<accession>A0A8C0WI53</accession>
<dbReference type="GO" id="GO:0042157">
    <property type="term" value="P:lipoprotein metabolic process"/>
    <property type="evidence" value="ECO:0007669"/>
    <property type="project" value="InterPro"/>
</dbReference>
<keyword evidence="5 7" id="KW-0732">Signal</keyword>
<dbReference type="Pfam" id="PF04691">
    <property type="entry name" value="ApoC-I"/>
    <property type="match status" value="1"/>
</dbReference>
<dbReference type="GO" id="GO:0004859">
    <property type="term" value="F:phospholipase inhibitor activity"/>
    <property type="evidence" value="ECO:0007669"/>
    <property type="project" value="TreeGrafter"/>
</dbReference>
<dbReference type="GO" id="GO:0005504">
    <property type="term" value="F:fatty acid binding"/>
    <property type="evidence" value="ECO:0007669"/>
    <property type="project" value="TreeGrafter"/>
</dbReference>
<dbReference type="GO" id="GO:0010916">
    <property type="term" value="P:negative regulation of very-low-density lipoprotein particle clearance"/>
    <property type="evidence" value="ECO:0007669"/>
    <property type="project" value="TreeGrafter"/>
</dbReference>
<sequence length="79" mass="8985">MRLFLLLPVLVVALCMALEGRAPRPGSPDLYSTFKKDFGNTPEDEIPTATDCIKQIFVKTRNWFSETFSKEKGKFKDIS</sequence>
<dbReference type="GO" id="GO:0034364">
    <property type="term" value="C:high-density lipoprotein particle"/>
    <property type="evidence" value="ECO:0007669"/>
    <property type="project" value="TreeGrafter"/>
</dbReference>
<dbReference type="GO" id="GO:0050995">
    <property type="term" value="P:negative regulation of lipid catabolic process"/>
    <property type="evidence" value="ECO:0007669"/>
    <property type="project" value="TreeGrafter"/>
</dbReference>
<feature type="chain" id="PRO_5034944411" description="Apolipoprotein C-I" evidence="7">
    <location>
        <begin position="18"/>
        <end position="79"/>
    </location>
</feature>
<keyword evidence="6" id="KW-0445">Lipid transport</keyword>
<name>A0A8C0WI53_CASCN</name>
<evidence type="ECO:0000256" key="2">
    <source>
        <dbReference type="ARBA" id="ARBA00009204"/>
    </source>
</evidence>
<dbReference type="PANTHER" id="PTHR16565:SF2">
    <property type="entry name" value="APOLIPOPROTEIN C-I"/>
    <property type="match status" value="1"/>
</dbReference>
<evidence type="ECO:0000256" key="5">
    <source>
        <dbReference type="ARBA" id="ARBA00022729"/>
    </source>
</evidence>
<keyword evidence="3" id="KW-0813">Transport</keyword>
<proteinExistence type="inferred from homology"/>
<dbReference type="GO" id="GO:0032375">
    <property type="term" value="P:negative regulation of cholesterol transport"/>
    <property type="evidence" value="ECO:0007669"/>
    <property type="project" value="TreeGrafter"/>
</dbReference>
<evidence type="ECO:0000256" key="6">
    <source>
        <dbReference type="ARBA" id="ARBA00023055"/>
    </source>
</evidence>
<dbReference type="GO" id="GO:0006869">
    <property type="term" value="P:lipid transport"/>
    <property type="evidence" value="ECO:0007669"/>
    <property type="project" value="UniProtKB-KW"/>
</dbReference>
<evidence type="ECO:0000256" key="7">
    <source>
        <dbReference type="SAM" id="SignalP"/>
    </source>
</evidence>
<evidence type="ECO:0000256" key="1">
    <source>
        <dbReference type="ARBA" id="ARBA00004613"/>
    </source>
</evidence>
<dbReference type="AlphaFoldDB" id="A0A8C0WI53"/>
<dbReference type="GO" id="GO:0034361">
    <property type="term" value="C:very-low-density lipoprotein particle"/>
    <property type="evidence" value="ECO:0007669"/>
    <property type="project" value="TreeGrafter"/>
</dbReference>